<accession>A0A8D0G783</accession>
<sequence>MLIRELLLLIHYCWPSLLLHCALHPLWGFIQITQGEPQKSCSKSITEKVTDYCQQICQCRPPPPLPPPPPPPPPPRLLVVPTPVTTFCPTEETWWPGLVIIIAVCCATLVFLFVVVIICYKLLHINAVPMHRFGVTNLIHGQAFFPTVLFSLTLPPLLQ</sequence>
<dbReference type="AlphaFoldDB" id="A0A8D0G783"/>
<dbReference type="GeneTree" id="ENSGT00940000165317"/>
<evidence type="ECO:0000256" key="1">
    <source>
        <dbReference type="SAM" id="Phobius"/>
    </source>
</evidence>
<reference evidence="2" key="2">
    <citation type="submission" date="2025-09" db="UniProtKB">
        <authorList>
            <consortium name="Ensembl"/>
        </authorList>
    </citation>
    <scope>IDENTIFICATION</scope>
</reference>
<keyword evidence="3" id="KW-1185">Reference proteome</keyword>
<dbReference type="Pfam" id="PF16101">
    <property type="entry name" value="PRIMA1"/>
    <property type="match status" value="1"/>
</dbReference>
<evidence type="ECO:0000313" key="3">
    <source>
        <dbReference type="Proteomes" id="UP000694392"/>
    </source>
</evidence>
<keyword evidence="1" id="KW-0472">Membrane</keyword>
<protein>
    <recommendedName>
        <fullName evidence="4">Proline rich membrane anchor 1</fullName>
    </recommendedName>
</protein>
<reference evidence="2" key="1">
    <citation type="submission" date="2025-08" db="UniProtKB">
        <authorList>
            <consortium name="Ensembl"/>
        </authorList>
    </citation>
    <scope>IDENTIFICATION</scope>
</reference>
<name>A0A8D0G783_SPHPU</name>
<proteinExistence type="predicted"/>
<dbReference type="InterPro" id="IPR029659">
    <property type="entry name" value="PRIMA1"/>
</dbReference>
<dbReference type="Proteomes" id="UP000694392">
    <property type="component" value="Unplaced"/>
</dbReference>
<organism evidence="2 3">
    <name type="scientific">Sphenodon punctatus</name>
    <name type="common">Tuatara</name>
    <name type="synonym">Hatteria punctata</name>
    <dbReference type="NCBI Taxonomy" id="8508"/>
    <lineage>
        <taxon>Eukaryota</taxon>
        <taxon>Metazoa</taxon>
        <taxon>Chordata</taxon>
        <taxon>Craniata</taxon>
        <taxon>Vertebrata</taxon>
        <taxon>Euteleostomi</taxon>
        <taxon>Lepidosauria</taxon>
        <taxon>Sphenodontia</taxon>
        <taxon>Sphenodontidae</taxon>
        <taxon>Sphenodon</taxon>
    </lineage>
</organism>
<keyword evidence="1" id="KW-0812">Transmembrane</keyword>
<feature type="transmembrane region" description="Helical" evidence="1">
    <location>
        <begin position="12"/>
        <end position="30"/>
    </location>
</feature>
<feature type="transmembrane region" description="Helical" evidence="1">
    <location>
        <begin position="94"/>
        <end position="123"/>
    </location>
</feature>
<evidence type="ECO:0000313" key="2">
    <source>
        <dbReference type="Ensembl" id="ENSSPUP00000001120.1"/>
    </source>
</evidence>
<dbReference type="Ensembl" id="ENSSPUT00000001181.1">
    <property type="protein sequence ID" value="ENSSPUP00000001120.1"/>
    <property type="gene ID" value="ENSSPUG00000000878.1"/>
</dbReference>
<keyword evidence="1" id="KW-1133">Transmembrane helix</keyword>
<evidence type="ECO:0008006" key="4">
    <source>
        <dbReference type="Google" id="ProtNLM"/>
    </source>
</evidence>
<feature type="transmembrane region" description="Helical" evidence="1">
    <location>
        <begin position="135"/>
        <end position="154"/>
    </location>
</feature>